<dbReference type="GeneTree" id="ENSGT00950000183095"/>
<feature type="repeat" description="WD" evidence="9">
    <location>
        <begin position="647"/>
        <end position="688"/>
    </location>
</feature>
<evidence type="ECO:0000256" key="8">
    <source>
        <dbReference type="ARBA" id="ARBA00023054"/>
    </source>
</evidence>
<keyword evidence="5 9" id="KW-0853">WD repeat</keyword>
<reference evidence="12" key="2">
    <citation type="submission" date="2025-09" db="UniProtKB">
        <authorList>
            <consortium name="Ensembl"/>
        </authorList>
    </citation>
    <scope>IDENTIFICATION</scope>
</reference>
<feature type="repeat" description="WD" evidence="9">
    <location>
        <begin position="693"/>
        <end position="725"/>
    </location>
</feature>
<dbReference type="InterPro" id="IPR036322">
    <property type="entry name" value="WD40_repeat_dom_sf"/>
</dbReference>
<evidence type="ECO:0000259" key="11">
    <source>
        <dbReference type="Pfam" id="PF08232"/>
    </source>
</evidence>
<feature type="compositionally biased region" description="Gly residues" evidence="10">
    <location>
        <begin position="1"/>
        <end position="26"/>
    </location>
</feature>
<dbReference type="InterPro" id="IPR019775">
    <property type="entry name" value="WD40_repeat_CS"/>
</dbReference>
<evidence type="ECO:0000256" key="10">
    <source>
        <dbReference type="SAM" id="MobiDB-lite"/>
    </source>
</evidence>
<keyword evidence="7" id="KW-0112">Calmodulin-binding</keyword>
<name>A0A3B3V0E7_9TELE</name>
<evidence type="ECO:0000256" key="3">
    <source>
        <dbReference type="ARBA" id="ARBA00022490"/>
    </source>
</evidence>
<dbReference type="InterPro" id="IPR015943">
    <property type="entry name" value="WD40/YVTN_repeat-like_dom_sf"/>
</dbReference>
<feature type="repeat" description="WD" evidence="9">
    <location>
        <begin position="471"/>
        <end position="504"/>
    </location>
</feature>
<dbReference type="PRINTS" id="PR00320">
    <property type="entry name" value="GPROTEINBRPT"/>
</dbReference>
<dbReference type="InterPro" id="IPR013258">
    <property type="entry name" value="Striatin_N"/>
</dbReference>
<dbReference type="Pfam" id="PF08232">
    <property type="entry name" value="Striatin"/>
    <property type="match status" value="1"/>
</dbReference>
<evidence type="ECO:0000313" key="13">
    <source>
        <dbReference type="Proteomes" id="UP000261500"/>
    </source>
</evidence>
<sequence>MEADRSGGGPNPNSGGGGGGGSGTSGAGRNPNGPKAGPGQTTSGAGVGPMAAAAGAIPGSFLPREAQDGDSGMTLPGILHFIQYEWGRFQAEKYRWEAERDELRAQVAFLQGERKGQENMKQDLVRRIKMLEYALKQERAKHQKLKSGNDQSPGDKKPEMEADQLPNGPAETDSEPPNQMSWKEGRQLLRKYLEEVGYSDTILDMRSKRVRSLLGRSSPEANGPPSSDGCPEPEPRAAGNSLLVRQIEEQIKKNAGKESSKESVGSSVLDKIPFLPGCEDDDEEDSDEEDDFQGMTTDCIDGPRKIKKPRVKVSSVNLDPEDEEDEDDSEDALNEFDFLGSGEDGEGAGEARISGDGREIGGALGFSSDVFIMDAVGGGDMNLGELADLTVANDNELSIDMQDNREEFKKTWNPRFTLRSHFDAIRALTFHPSQAVLLTASEDGTLKLWNLNKAMHSKKNAALDVEPIYTFRAHSGAVLSLTMSEDGETCYSGGLDGSVRCWKMPDLNVDPYDNYDPGIQSSVLDGHEDSVWGLTYSSVHHRLASCSADGTIRLWDPQNSSPCMSVFNKEREHGTPTSVAFVTTDPNQVVVSFDSGETLLYDLNTEQSSELINRVVSHPNEPVSITAHENRTIRFMDNKTGKVVHSMVAHLDAVTCLTTDPKGTYLISGSHDCSVRLWMLDNRTCVQEITAHRKKHDEAIHDVAFHPSQPFIASAGADALAKIFV</sequence>
<feature type="region of interest" description="Disordered" evidence="10">
    <location>
        <begin position="138"/>
        <end position="183"/>
    </location>
</feature>
<feature type="domain" description="Striatin N-terminal" evidence="11">
    <location>
        <begin position="74"/>
        <end position="203"/>
    </location>
</feature>
<feature type="compositionally biased region" description="Basic and acidic residues" evidence="10">
    <location>
        <begin position="246"/>
        <end position="261"/>
    </location>
</feature>
<feature type="compositionally biased region" description="Acidic residues" evidence="10">
    <location>
        <begin position="319"/>
        <end position="330"/>
    </location>
</feature>
<dbReference type="Ensembl" id="ENSPLAT00000016618.1">
    <property type="protein sequence ID" value="ENSPLAP00000019195.1"/>
    <property type="gene ID" value="ENSPLAG00000001137.1"/>
</dbReference>
<dbReference type="AlphaFoldDB" id="A0A3B3V0E7"/>
<dbReference type="FunFam" id="1.20.5.300:FF:000001">
    <property type="entry name" value="striatin isoform X1"/>
    <property type="match status" value="1"/>
</dbReference>
<evidence type="ECO:0000256" key="2">
    <source>
        <dbReference type="ARBA" id="ARBA00009616"/>
    </source>
</evidence>
<dbReference type="InterPro" id="IPR001680">
    <property type="entry name" value="WD40_rpt"/>
</dbReference>
<dbReference type="PROSITE" id="PS50082">
    <property type="entry name" value="WD_REPEATS_2"/>
    <property type="match status" value="5"/>
</dbReference>
<keyword evidence="6" id="KW-0677">Repeat</keyword>
<feature type="repeat" description="WD" evidence="9">
    <location>
        <begin position="524"/>
        <end position="565"/>
    </location>
</feature>
<evidence type="ECO:0000256" key="6">
    <source>
        <dbReference type="ARBA" id="ARBA00022737"/>
    </source>
</evidence>
<dbReference type="GO" id="GO:0005737">
    <property type="term" value="C:cytoplasm"/>
    <property type="evidence" value="ECO:0007669"/>
    <property type="project" value="UniProtKB-SubCell"/>
</dbReference>
<dbReference type="GO" id="GO:0070016">
    <property type="term" value="F:armadillo repeat domain binding"/>
    <property type="evidence" value="ECO:0007669"/>
    <property type="project" value="TreeGrafter"/>
</dbReference>
<keyword evidence="8" id="KW-0175">Coiled coil</keyword>
<feature type="region of interest" description="Disordered" evidence="10">
    <location>
        <begin position="213"/>
        <end position="303"/>
    </location>
</feature>
<evidence type="ECO:0000256" key="9">
    <source>
        <dbReference type="PROSITE-ProRule" id="PRU00221"/>
    </source>
</evidence>
<dbReference type="PROSITE" id="PS50294">
    <property type="entry name" value="WD_REPEATS_REGION"/>
    <property type="match status" value="5"/>
</dbReference>
<dbReference type="PANTHER" id="PTHR15653:SF1">
    <property type="entry name" value="STRIATIN-4"/>
    <property type="match status" value="1"/>
</dbReference>
<feature type="repeat" description="WD" evidence="9">
    <location>
        <begin position="418"/>
        <end position="459"/>
    </location>
</feature>
<evidence type="ECO:0000256" key="5">
    <source>
        <dbReference type="ARBA" id="ARBA00022574"/>
    </source>
</evidence>
<dbReference type="Pfam" id="PF00400">
    <property type="entry name" value="WD40"/>
    <property type="match status" value="5"/>
</dbReference>
<comment type="subcellular location">
    <subcellularLocation>
        <location evidence="1">Cytoplasm</location>
    </subcellularLocation>
</comment>
<dbReference type="InterPro" id="IPR020472">
    <property type="entry name" value="WD40_PAC1"/>
</dbReference>
<dbReference type="FunFam" id="2.130.10.10:FF:000058">
    <property type="entry name" value="striatin isoform X1"/>
    <property type="match status" value="1"/>
</dbReference>
<dbReference type="SUPFAM" id="SSF50978">
    <property type="entry name" value="WD40 repeat-like"/>
    <property type="match status" value="1"/>
</dbReference>
<dbReference type="Gene3D" id="1.20.5.300">
    <property type="match status" value="1"/>
</dbReference>
<dbReference type="GO" id="GO:0030425">
    <property type="term" value="C:dendrite"/>
    <property type="evidence" value="ECO:0007669"/>
    <property type="project" value="TreeGrafter"/>
</dbReference>
<accession>A0A3B3V0E7</accession>
<dbReference type="GO" id="GO:0044877">
    <property type="term" value="F:protein-containing complex binding"/>
    <property type="evidence" value="ECO:0007669"/>
    <property type="project" value="TreeGrafter"/>
</dbReference>
<feature type="region of interest" description="Disordered" evidence="10">
    <location>
        <begin position="311"/>
        <end position="330"/>
    </location>
</feature>
<keyword evidence="13" id="KW-1185">Reference proteome</keyword>
<keyword evidence="3" id="KW-0963">Cytoplasm</keyword>
<feature type="region of interest" description="Disordered" evidence="10">
    <location>
        <begin position="335"/>
        <end position="356"/>
    </location>
</feature>
<dbReference type="GO" id="GO:0051721">
    <property type="term" value="F:protein phosphatase 2A binding"/>
    <property type="evidence" value="ECO:0007669"/>
    <property type="project" value="TreeGrafter"/>
</dbReference>
<dbReference type="FunFam" id="2.130.10.10:FF:000498">
    <property type="entry name" value="Striatin 3"/>
    <property type="match status" value="1"/>
</dbReference>
<organism evidence="12 13">
    <name type="scientific">Poecilia latipinna</name>
    <name type="common">sailfin molly</name>
    <dbReference type="NCBI Taxonomy" id="48699"/>
    <lineage>
        <taxon>Eukaryota</taxon>
        <taxon>Metazoa</taxon>
        <taxon>Chordata</taxon>
        <taxon>Craniata</taxon>
        <taxon>Vertebrata</taxon>
        <taxon>Euteleostomi</taxon>
        <taxon>Actinopterygii</taxon>
        <taxon>Neopterygii</taxon>
        <taxon>Teleostei</taxon>
        <taxon>Neoteleostei</taxon>
        <taxon>Acanthomorphata</taxon>
        <taxon>Ovalentaria</taxon>
        <taxon>Atherinomorphae</taxon>
        <taxon>Cyprinodontiformes</taxon>
        <taxon>Poeciliidae</taxon>
        <taxon>Poeciliinae</taxon>
        <taxon>Poecilia</taxon>
    </lineage>
</organism>
<dbReference type="PROSITE" id="PS00678">
    <property type="entry name" value="WD_REPEATS_1"/>
    <property type="match status" value="1"/>
</dbReference>
<evidence type="ECO:0000256" key="7">
    <source>
        <dbReference type="ARBA" id="ARBA00022860"/>
    </source>
</evidence>
<comment type="similarity">
    <text evidence="2">Belongs to the WD repeat striatin family.</text>
</comment>
<proteinExistence type="inferred from homology"/>
<dbReference type="GO" id="GO:0005516">
    <property type="term" value="F:calmodulin binding"/>
    <property type="evidence" value="ECO:0007669"/>
    <property type="project" value="UniProtKB-KW"/>
</dbReference>
<feature type="region of interest" description="Disordered" evidence="10">
    <location>
        <begin position="1"/>
        <end position="53"/>
    </location>
</feature>
<feature type="compositionally biased region" description="Acidic residues" evidence="10">
    <location>
        <begin position="278"/>
        <end position="292"/>
    </location>
</feature>
<dbReference type="InterPro" id="IPR051488">
    <property type="entry name" value="WD_repeat_striatin"/>
</dbReference>
<evidence type="ECO:0000313" key="12">
    <source>
        <dbReference type="Ensembl" id="ENSPLAP00000019195.1"/>
    </source>
</evidence>
<dbReference type="PANTHER" id="PTHR15653">
    <property type="entry name" value="STRIATIN"/>
    <property type="match status" value="1"/>
</dbReference>
<keyword evidence="4" id="KW-0597">Phosphoprotein</keyword>
<dbReference type="Proteomes" id="UP000261500">
    <property type="component" value="Unplaced"/>
</dbReference>
<dbReference type="Gene3D" id="2.130.10.10">
    <property type="entry name" value="YVTN repeat-like/Quinoprotein amine dehydrogenase"/>
    <property type="match status" value="3"/>
</dbReference>
<evidence type="ECO:0000256" key="4">
    <source>
        <dbReference type="ARBA" id="ARBA00022553"/>
    </source>
</evidence>
<reference evidence="12" key="1">
    <citation type="submission" date="2025-08" db="UniProtKB">
        <authorList>
            <consortium name="Ensembl"/>
        </authorList>
    </citation>
    <scope>IDENTIFICATION</scope>
</reference>
<dbReference type="SMART" id="SM00320">
    <property type="entry name" value="WD40"/>
    <property type="match status" value="6"/>
</dbReference>
<protein>
    <submittedName>
        <fullName evidence="12">Striatin 4</fullName>
    </submittedName>
</protein>
<evidence type="ECO:0000256" key="1">
    <source>
        <dbReference type="ARBA" id="ARBA00004496"/>
    </source>
</evidence>
<dbReference type="CDD" id="cd00200">
    <property type="entry name" value="WD40"/>
    <property type="match status" value="1"/>
</dbReference>